<dbReference type="SMART" id="SM00345">
    <property type="entry name" value="HTH_GNTR"/>
    <property type="match status" value="1"/>
</dbReference>
<feature type="region of interest" description="Disordered" evidence="4">
    <location>
        <begin position="1"/>
        <end position="22"/>
    </location>
</feature>
<feature type="domain" description="HTH gntR-type" evidence="5">
    <location>
        <begin position="25"/>
        <end position="93"/>
    </location>
</feature>
<protein>
    <submittedName>
        <fullName evidence="6">Substrate-binding domain-containing protein</fullName>
    </submittedName>
</protein>
<keyword evidence="3" id="KW-0804">Transcription</keyword>
<name>A0ABP4P7Z9_9ACTN</name>
<feature type="compositionally biased region" description="Low complexity" evidence="4">
    <location>
        <begin position="382"/>
        <end position="396"/>
    </location>
</feature>
<dbReference type="Gene3D" id="3.40.50.2300">
    <property type="match status" value="2"/>
</dbReference>
<dbReference type="InterPro" id="IPR046335">
    <property type="entry name" value="LacI/GalR-like_sensor"/>
</dbReference>
<dbReference type="Gene3D" id="1.10.10.10">
    <property type="entry name" value="Winged helix-like DNA-binding domain superfamily/Winged helix DNA-binding domain"/>
    <property type="match status" value="1"/>
</dbReference>
<dbReference type="InterPro" id="IPR028082">
    <property type="entry name" value="Peripla_BP_I"/>
</dbReference>
<sequence length="396" mass="42156">MEGLWPRAAGTADGDGTRQPQTSRELKFRRLAGELRRGIIDGTWPAGSKLPTEQSLATETGLSINTVRRAYQELATSGLVVRRQGAGTFVTTQVASVPAGQRVVGVLIPDMTLYWPRALHGIETALSAARARMVLVCSNYDARAEDAAIKELLGAGVDGLLLVPSLHEVADPPARVAQLRALPVPVVLVERRLLGVGPADAMEHVCTDHGGGAYDAVRHLHAFGHRRIGLVLRADGPNMAPIRSGFEQARASLGLPRIPVQQDRMAAWDAERADLALTGLRADDVTAALCFGDREACLLLGAARRAGVRVPHDLAIIAYDNEFADAAEVPLTAVSPPKFRLGQLAAQVLLQRMEYGEAFPVHQLRLRPRLVVRASCGGRGGSSPAARGTAPAPRAG</sequence>
<evidence type="ECO:0000256" key="4">
    <source>
        <dbReference type="SAM" id="MobiDB-lite"/>
    </source>
</evidence>
<accession>A0ABP4P7Z9</accession>
<organism evidence="6 7">
    <name type="scientific">Dactylosporangium maewongense</name>
    <dbReference type="NCBI Taxonomy" id="634393"/>
    <lineage>
        <taxon>Bacteria</taxon>
        <taxon>Bacillati</taxon>
        <taxon>Actinomycetota</taxon>
        <taxon>Actinomycetes</taxon>
        <taxon>Micromonosporales</taxon>
        <taxon>Micromonosporaceae</taxon>
        <taxon>Dactylosporangium</taxon>
    </lineage>
</organism>
<dbReference type="PANTHER" id="PTHR30146:SF155">
    <property type="entry name" value="ALANINE RACEMASE"/>
    <property type="match status" value="1"/>
</dbReference>
<comment type="caution">
    <text evidence="6">The sequence shown here is derived from an EMBL/GenBank/DDBJ whole genome shotgun (WGS) entry which is preliminary data.</text>
</comment>
<dbReference type="CDD" id="cd07377">
    <property type="entry name" value="WHTH_GntR"/>
    <property type="match status" value="1"/>
</dbReference>
<dbReference type="InterPro" id="IPR036390">
    <property type="entry name" value="WH_DNA-bd_sf"/>
</dbReference>
<dbReference type="Pfam" id="PF00392">
    <property type="entry name" value="GntR"/>
    <property type="match status" value="1"/>
</dbReference>
<dbReference type="Pfam" id="PF13377">
    <property type="entry name" value="Peripla_BP_3"/>
    <property type="match status" value="1"/>
</dbReference>
<evidence type="ECO:0000313" key="6">
    <source>
        <dbReference type="EMBL" id="GAA1575421.1"/>
    </source>
</evidence>
<dbReference type="InterPro" id="IPR036388">
    <property type="entry name" value="WH-like_DNA-bd_sf"/>
</dbReference>
<dbReference type="PANTHER" id="PTHR30146">
    <property type="entry name" value="LACI-RELATED TRANSCRIPTIONAL REPRESSOR"/>
    <property type="match status" value="1"/>
</dbReference>
<dbReference type="SUPFAM" id="SSF46785">
    <property type="entry name" value="Winged helix' DNA-binding domain"/>
    <property type="match status" value="1"/>
</dbReference>
<evidence type="ECO:0000256" key="1">
    <source>
        <dbReference type="ARBA" id="ARBA00023015"/>
    </source>
</evidence>
<dbReference type="InterPro" id="IPR000524">
    <property type="entry name" value="Tscrpt_reg_HTH_GntR"/>
</dbReference>
<gene>
    <name evidence="6" type="ORF">GCM10009827_116620</name>
</gene>
<evidence type="ECO:0000259" key="5">
    <source>
        <dbReference type="PROSITE" id="PS50949"/>
    </source>
</evidence>
<evidence type="ECO:0000256" key="2">
    <source>
        <dbReference type="ARBA" id="ARBA00023125"/>
    </source>
</evidence>
<feature type="region of interest" description="Disordered" evidence="4">
    <location>
        <begin position="377"/>
        <end position="396"/>
    </location>
</feature>
<proteinExistence type="predicted"/>
<dbReference type="PROSITE" id="PS50949">
    <property type="entry name" value="HTH_GNTR"/>
    <property type="match status" value="1"/>
</dbReference>
<keyword evidence="1" id="KW-0805">Transcription regulation</keyword>
<keyword evidence="7" id="KW-1185">Reference proteome</keyword>
<dbReference type="Proteomes" id="UP001501470">
    <property type="component" value="Unassembled WGS sequence"/>
</dbReference>
<keyword evidence="2" id="KW-0238">DNA-binding</keyword>
<evidence type="ECO:0000256" key="3">
    <source>
        <dbReference type="ARBA" id="ARBA00023163"/>
    </source>
</evidence>
<reference evidence="7" key="1">
    <citation type="journal article" date="2019" name="Int. J. Syst. Evol. Microbiol.">
        <title>The Global Catalogue of Microorganisms (GCM) 10K type strain sequencing project: providing services to taxonomists for standard genome sequencing and annotation.</title>
        <authorList>
            <consortium name="The Broad Institute Genomics Platform"/>
            <consortium name="The Broad Institute Genome Sequencing Center for Infectious Disease"/>
            <person name="Wu L."/>
            <person name="Ma J."/>
        </authorList>
    </citation>
    <scope>NUCLEOTIDE SEQUENCE [LARGE SCALE GENOMIC DNA]</scope>
    <source>
        <strain evidence="7">JCM 15933</strain>
    </source>
</reference>
<dbReference type="EMBL" id="BAAAQD010000054">
    <property type="protein sequence ID" value="GAA1575421.1"/>
    <property type="molecule type" value="Genomic_DNA"/>
</dbReference>
<dbReference type="SUPFAM" id="SSF53822">
    <property type="entry name" value="Periplasmic binding protein-like I"/>
    <property type="match status" value="1"/>
</dbReference>
<evidence type="ECO:0000313" key="7">
    <source>
        <dbReference type="Proteomes" id="UP001501470"/>
    </source>
</evidence>